<feature type="region of interest" description="Disordered" evidence="2">
    <location>
        <begin position="448"/>
        <end position="1124"/>
    </location>
</feature>
<dbReference type="STRING" id="1408157.A0A1J7IX60"/>
<dbReference type="SUPFAM" id="SSF57701">
    <property type="entry name" value="Zn2/Cys6 DNA-binding domain"/>
    <property type="match status" value="1"/>
</dbReference>
<dbReference type="EMBL" id="KV875095">
    <property type="protein sequence ID" value="OIW32086.1"/>
    <property type="molecule type" value="Genomic_DNA"/>
</dbReference>
<feature type="compositionally biased region" description="Polar residues" evidence="2">
    <location>
        <begin position="638"/>
        <end position="650"/>
    </location>
</feature>
<organism evidence="4 5">
    <name type="scientific">Coniochaeta ligniaria NRRL 30616</name>
    <dbReference type="NCBI Taxonomy" id="1408157"/>
    <lineage>
        <taxon>Eukaryota</taxon>
        <taxon>Fungi</taxon>
        <taxon>Dikarya</taxon>
        <taxon>Ascomycota</taxon>
        <taxon>Pezizomycotina</taxon>
        <taxon>Sordariomycetes</taxon>
        <taxon>Sordariomycetidae</taxon>
        <taxon>Coniochaetales</taxon>
        <taxon>Coniochaetaceae</taxon>
        <taxon>Coniochaeta</taxon>
    </lineage>
</organism>
<dbReference type="PRINTS" id="PR00755">
    <property type="entry name" value="AFLATOXINBRP"/>
</dbReference>
<evidence type="ECO:0000256" key="1">
    <source>
        <dbReference type="ARBA" id="ARBA00023242"/>
    </source>
</evidence>
<feature type="compositionally biased region" description="Low complexity" evidence="2">
    <location>
        <begin position="809"/>
        <end position="826"/>
    </location>
</feature>
<feature type="compositionally biased region" description="Low complexity" evidence="2">
    <location>
        <begin position="887"/>
        <end position="900"/>
    </location>
</feature>
<dbReference type="SMART" id="SM00066">
    <property type="entry name" value="GAL4"/>
    <property type="match status" value="1"/>
</dbReference>
<feature type="compositionally biased region" description="Polar residues" evidence="2">
    <location>
        <begin position="846"/>
        <end position="881"/>
    </location>
</feature>
<dbReference type="Pfam" id="PF00172">
    <property type="entry name" value="Zn_clus"/>
    <property type="match status" value="1"/>
</dbReference>
<dbReference type="PROSITE" id="PS50048">
    <property type="entry name" value="ZN2_CY6_FUNGAL_2"/>
    <property type="match status" value="1"/>
</dbReference>
<feature type="compositionally biased region" description="Low complexity" evidence="2">
    <location>
        <begin position="954"/>
        <end position="964"/>
    </location>
</feature>
<dbReference type="GO" id="GO:0000981">
    <property type="term" value="F:DNA-binding transcription factor activity, RNA polymerase II-specific"/>
    <property type="evidence" value="ECO:0007669"/>
    <property type="project" value="InterPro"/>
</dbReference>
<dbReference type="InterPro" id="IPR001138">
    <property type="entry name" value="Zn2Cys6_DnaBD"/>
</dbReference>
<feature type="compositionally biased region" description="Polar residues" evidence="2">
    <location>
        <begin position="1112"/>
        <end position="1121"/>
    </location>
</feature>
<feature type="compositionally biased region" description="Low complexity" evidence="2">
    <location>
        <begin position="973"/>
        <end position="997"/>
    </location>
</feature>
<dbReference type="OrthoDB" id="3251668at2759"/>
<name>A0A1J7IX60_9PEZI</name>
<evidence type="ECO:0000313" key="5">
    <source>
        <dbReference type="Proteomes" id="UP000182658"/>
    </source>
</evidence>
<dbReference type="GO" id="GO:0008270">
    <property type="term" value="F:zinc ion binding"/>
    <property type="evidence" value="ECO:0007669"/>
    <property type="project" value="InterPro"/>
</dbReference>
<feature type="compositionally biased region" description="Low complexity" evidence="2">
    <location>
        <begin position="715"/>
        <end position="724"/>
    </location>
</feature>
<dbReference type="Proteomes" id="UP000182658">
    <property type="component" value="Unassembled WGS sequence"/>
</dbReference>
<dbReference type="InParanoid" id="A0A1J7IX60"/>
<proteinExistence type="predicted"/>
<feature type="compositionally biased region" description="Low complexity" evidence="2">
    <location>
        <begin position="1034"/>
        <end position="1055"/>
    </location>
</feature>
<evidence type="ECO:0000256" key="2">
    <source>
        <dbReference type="SAM" id="MobiDB-lite"/>
    </source>
</evidence>
<sequence length="1139" mass="121435">MEALFDAPSSGHGCASVADMQQQLRQLLDSKVTPTKAEHVSVTFELRSNVTFAVPVTEAESASLEAGAGVDPRLFGGQRPGSTVTNNDGQLVRHINALDTVLNQSQDDPVVQRIVSKHIMACVGEADQSQWIMRSMTRGTQGWTFTYGCKDSAQSWARQNAKNPAKTVVAEWSNKDGQDPANLNRPAFDCRGTLTVAFSKSEKAISVKYEHTNMHKTVGELLDLLAPPPVRPQPIAIESRKSLSSKKTPRKTPKKRQAAEGTENGVETPGEEGVTPRPKKRKKSTQDGQDGEPSTQKKRSRKKKNDDGAHIDPALDMLPPEMPGARPLGDSNERPLYNTQAQQSGTASGSAYPDGLVGGERFNGSEAQASAMVAGGVHAHSILNLPAGEAERRRETAIRLLTEANVDPQTLTPEQFSIFANQSPALQTDSLSMLVKYGAERLRIVLPENAHNPSPSPASPNQDQVTEQTPPVDAQQSAEAAETPKRKRRASRKKAEADDTSVADGTVVVTQTEVASRQKKPRAPKLSRGACTPCRASKAKCGKEKPSCDQCLDSGTACSYPLQQSRKSKAFEEEAEDSVGAGETEQPADTTTPDAAVHEEDESDNLPSPGFSYEDPGAPPHQDSVNEDPRVEPDSASGPMQDNPQSTYGEPTNGIYHHASGLTFPDSISPEITQQIWTSGPDYSQTSVHGSTSNTLSVPQQMQESSNTLSFPEQSAAGASTSHTGTHHHQKSWGSYTSSQRSGVVDAPTTSSVRANNGHATTSWPAYSTSEATGTKQASASPRQSRRTAKPTSTPSYNSQNVPDQMHQASALAQAAMNSAAARTASPLQSTHYDAAAAISRVKSRQGMNSQTRTPVPSQPSKQPQRSTPTVATNTSYSTGSDKAAGQNYNNTYSQYSTNTDQSSNRVAYQPYSQQNTATATSSTYPNYDSYAARSRNTSNTLPLSNSATQQVASYSSSTPSTTSQWGDTSSQTRNPPSYTNSSTPSSSSVNMRSLNSQRSQIPPSFNVRPQAPTHTPTRGPSTATYDHPQHNVPQSSYNSYSSQPQQQTSSTQQQGWYTGPSGYGTSAARSSGTSSAGYSAAGSGGGSSAGGAHYGQQHQHQQPPAPAHSAMNLSGHTYSSMDGGEEAIYNMLPVGSGH</sequence>
<evidence type="ECO:0000313" key="4">
    <source>
        <dbReference type="EMBL" id="OIW32086.1"/>
    </source>
</evidence>
<gene>
    <name evidence="4" type="ORF">CONLIGDRAFT_678512</name>
</gene>
<dbReference type="Gene3D" id="4.10.240.10">
    <property type="entry name" value="Zn(2)-C6 fungal-type DNA-binding domain"/>
    <property type="match status" value="1"/>
</dbReference>
<feature type="domain" description="Zn(2)-C6 fungal-type" evidence="3">
    <location>
        <begin position="530"/>
        <end position="560"/>
    </location>
</feature>
<protein>
    <recommendedName>
        <fullName evidence="3">Zn(2)-C6 fungal-type domain-containing protein</fullName>
    </recommendedName>
</protein>
<keyword evidence="1" id="KW-0539">Nucleus</keyword>
<accession>A0A1J7IX60</accession>
<feature type="compositionally biased region" description="Polar residues" evidence="2">
    <location>
        <begin position="337"/>
        <end position="349"/>
    </location>
</feature>
<keyword evidence="5" id="KW-1185">Reference proteome</keyword>
<feature type="compositionally biased region" description="Polar residues" evidence="2">
    <location>
        <begin position="935"/>
        <end position="953"/>
    </location>
</feature>
<dbReference type="PROSITE" id="PS00463">
    <property type="entry name" value="ZN2_CY6_FUNGAL_1"/>
    <property type="match status" value="1"/>
</dbReference>
<dbReference type="CDD" id="cd00067">
    <property type="entry name" value="GAL4"/>
    <property type="match status" value="1"/>
</dbReference>
<feature type="compositionally biased region" description="Low complexity" evidence="2">
    <location>
        <begin position="1064"/>
        <end position="1082"/>
    </location>
</feature>
<feature type="compositionally biased region" description="Polar residues" evidence="2">
    <location>
        <begin position="462"/>
        <end position="478"/>
    </location>
</feature>
<feature type="compositionally biased region" description="Polar residues" evidence="2">
    <location>
        <begin position="901"/>
        <end position="916"/>
    </location>
</feature>
<evidence type="ECO:0000259" key="3">
    <source>
        <dbReference type="PROSITE" id="PS50048"/>
    </source>
</evidence>
<feature type="compositionally biased region" description="Polar residues" evidence="2">
    <location>
        <begin position="790"/>
        <end position="803"/>
    </location>
</feature>
<feature type="compositionally biased region" description="Polar residues" evidence="2">
    <location>
        <begin position="732"/>
        <end position="783"/>
    </location>
</feature>
<feature type="region of interest" description="Disordered" evidence="2">
    <location>
        <begin position="232"/>
        <end position="360"/>
    </location>
</feature>
<feature type="compositionally biased region" description="Gly residues" evidence="2">
    <location>
        <begin position="1083"/>
        <end position="1094"/>
    </location>
</feature>
<dbReference type="AlphaFoldDB" id="A0A1J7IX60"/>
<feature type="compositionally biased region" description="Polar residues" evidence="2">
    <location>
        <begin position="670"/>
        <end position="713"/>
    </location>
</feature>
<dbReference type="InterPro" id="IPR036864">
    <property type="entry name" value="Zn2-C6_fun-type_DNA-bd_sf"/>
</dbReference>
<feature type="compositionally biased region" description="Polar residues" evidence="2">
    <location>
        <begin position="1013"/>
        <end position="1025"/>
    </location>
</feature>
<feature type="compositionally biased region" description="Basic residues" evidence="2">
    <location>
        <begin position="243"/>
        <end position="256"/>
    </location>
</feature>
<reference evidence="4 5" key="1">
    <citation type="submission" date="2016-10" db="EMBL/GenBank/DDBJ databases">
        <title>Draft genome sequence of Coniochaeta ligniaria NRRL30616, a lignocellulolytic fungus for bioabatement of inhibitors in plant biomass hydrolysates.</title>
        <authorList>
            <consortium name="DOE Joint Genome Institute"/>
            <person name="Jimenez D.J."/>
            <person name="Hector R.E."/>
            <person name="Riley R."/>
            <person name="Sun H."/>
            <person name="Grigoriev I.V."/>
            <person name="Van Elsas J.D."/>
            <person name="Nichols N.N."/>
        </authorList>
    </citation>
    <scope>NUCLEOTIDE SEQUENCE [LARGE SCALE GENOMIC DNA]</scope>
    <source>
        <strain evidence="4 5">NRRL 30616</strain>
    </source>
</reference>